<evidence type="ECO:0000259" key="2">
    <source>
        <dbReference type="Pfam" id="PF04717"/>
    </source>
</evidence>
<keyword evidence="1" id="KW-0175">Coiled coil</keyword>
<dbReference type="InterPro" id="IPR006531">
    <property type="entry name" value="Gp5/Vgr_OB"/>
</dbReference>
<sequence>MANTYKLTINDIPKENLNLELTYNQKDESTQTLSINNTNYKCTLNKFSYKKAIYQPGEIHIELQVGKESNAAISFSEVKDIHNAFIGKFFQLQYTGKKSLNIAERYYTFDVKIEKQGSGKPLTVKIQAFDPLKFLALDKYCMAYTCKKLIKDILMNSAVWPNGIPETLTGKLSSAQSTMDEINKLKYEIYNLNEEIDSLQNQNQDTTEKKKELEQKTKDLQTKEEDAFIVTNTLFLTYTNNTDKTYTEFIQPYLVQYNESFLDFLVRVTNRCGEFFYYEGGKIHIGWEATDPITIQEYVSVKFPQEISTAWADYAIADIHNDYTQGKNIINFAAPIVMRDSELAFDENLAKIPPKGEYTSWQDFALFPGCYFVNNISGALNSATITEMMEFYVFKSMASLINSKVLSIDTNNSYEKSNFDSSKPYFDERKNGDDLHPFSTNDTNKSVKSMTAYCLDFYTNIRNGIESAERSRLQIELGDHYCEASLGSLIQFEGDTQQYIVVKIESQIDSQTGKLGLSGGETLSMEVIPYTEGETVYPPSAHVEPMRSAKAQRAIITHNQDPLKMNRVRVRYPWQGKTESADDLKASEDSTPWIRIALPMASDGSGFNFLPEVGDEAIINFENGNIEKPYVEGMLYSGGQTVPFSHKRNNARVLSSVNGHCIIFSDPGSSTNAIKSLSPLWSTISSFIPTAKFPFKDDDVRKAMGGIELTDEYGLYSISMSTEKRAISVDSPFGNVSINAFTGITISAPNGNIKIEGKNIDIVAGNNLSISSGNNIDTEFWPFKWDKEKQDFVGTKEGRDFGKGLLKTAIGKLSPIDMKLIRTIIETFLRPIGGTMLIKSYRYMRLEAGKGSAKIADRNFIKQRWFKSDKVKAFFKGSFNHDSSDILKDFLPTDNVYRIVDNLKNFILDIHRTHALCTRIINEKTPVYTNAYNTLTAINNYANNIEGVLKTTDELISDATNNTAYNPITVNNPVAEQDEQPAPIDSALQSAVNNLNQRGRELSSIISTTKEDNIWAAITPPLSDNAKDIINNASIKPKIEAIYGDVCWHKDHTIQVRDENNIAIPKSKMREALYLILKKAIEKQDSSYYYLSVESDFSNFNDDAEWNNLVDGIQIRFTEQQSNKKKDFLISCLNISDMADQYVWDKTETGEILFSDKEGKTLHFSETGITDYERTYDTQAKINDLKQILNV</sequence>
<dbReference type="AlphaFoldDB" id="A0A9D2BG77"/>
<accession>A0A9D2BG77</accession>
<feature type="domain" description="Gp5/Type VI secretion system Vgr protein OB-fold" evidence="2">
    <location>
        <begin position="552"/>
        <end position="636"/>
    </location>
</feature>
<dbReference type="InterPro" id="IPR037026">
    <property type="entry name" value="Vgr_OB-fold_dom_sf"/>
</dbReference>
<feature type="coiled-coil region" evidence="1">
    <location>
        <begin position="175"/>
        <end position="226"/>
    </location>
</feature>
<dbReference type="SUPFAM" id="SSF69255">
    <property type="entry name" value="gp5 N-terminal domain-like"/>
    <property type="match status" value="1"/>
</dbReference>
<dbReference type="Proteomes" id="UP000886740">
    <property type="component" value="Unassembled WGS sequence"/>
</dbReference>
<evidence type="ECO:0000313" key="3">
    <source>
        <dbReference type="EMBL" id="HIX75026.1"/>
    </source>
</evidence>
<name>A0A9D2BG77_9BACT</name>
<proteinExistence type="predicted"/>
<reference evidence="3" key="1">
    <citation type="journal article" date="2021" name="PeerJ">
        <title>Extensive microbial diversity within the chicken gut microbiome revealed by metagenomics and culture.</title>
        <authorList>
            <person name="Gilroy R."/>
            <person name="Ravi A."/>
            <person name="Getino M."/>
            <person name="Pursley I."/>
            <person name="Horton D.L."/>
            <person name="Alikhan N.F."/>
            <person name="Baker D."/>
            <person name="Gharbi K."/>
            <person name="Hall N."/>
            <person name="Watson M."/>
            <person name="Adriaenssens E.M."/>
            <person name="Foster-Nyarko E."/>
            <person name="Jarju S."/>
            <person name="Secka A."/>
            <person name="Antonio M."/>
            <person name="Oren A."/>
            <person name="Chaudhuri R.R."/>
            <person name="La Ragione R."/>
            <person name="Hildebrand F."/>
            <person name="Pallen M.J."/>
        </authorList>
    </citation>
    <scope>NUCLEOTIDE SEQUENCE</scope>
    <source>
        <strain evidence="3">ChiGjej6B6-14162</strain>
    </source>
</reference>
<dbReference type="Gene3D" id="2.40.50.230">
    <property type="entry name" value="Gp5 N-terminal domain"/>
    <property type="match status" value="1"/>
</dbReference>
<comment type="caution">
    <text evidence="3">The sequence shown here is derived from an EMBL/GenBank/DDBJ whole genome shotgun (WGS) entry which is preliminary data.</text>
</comment>
<evidence type="ECO:0000313" key="4">
    <source>
        <dbReference type="Proteomes" id="UP000886740"/>
    </source>
</evidence>
<gene>
    <name evidence="3" type="ORF">H9977_08365</name>
</gene>
<evidence type="ECO:0000256" key="1">
    <source>
        <dbReference type="SAM" id="Coils"/>
    </source>
</evidence>
<dbReference type="Pfam" id="PF04717">
    <property type="entry name" value="Phage_base_V"/>
    <property type="match status" value="1"/>
</dbReference>
<organism evidence="3 4">
    <name type="scientific">Candidatus Parabacteroides intestinipullorum</name>
    <dbReference type="NCBI Taxonomy" id="2838723"/>
    <lineage>
        <taxon>Bacteria</taxon>
        <taxon>Pseudomonadati</taxon>
        <taxon>Bacteroidota</taxon>
        <taxon>Bacteroidia</taxon>
        <taxon>Bacteroidales</taxon>
        <taxon>Tannerellaceae</taxon>
        <taxon>Parabacteroides</taxon>
    </lineage>
</organism>
<dbReference type="EMBL" id="DXEL01000057">
    <property type="protein sequence ID" value="HIX75026.1"/>
    <property type="molecule type" value="Genomic_DNA"/>
</dbReference>
<reference evidence="3" key="2">
    <citation type="submission" date="2021-04" db="EMBL/GenBank/DDBJ databases">
        <authorList>
            <person name="Gilroy R."/>
        </authorList>
    </citation>
    <scope>NUCLEOTIDE SEQUENCE</scope>
    <source>
        <strain evidence="3">ChiGjej6B6-14162</strain>
    </source>
</reference>
<protein>
    <recommendedName>
        <fullName evidence="2">Gp5/Type VI secretion system Vgr protein OB-fold domain-containing protein</fullName>
    </recommendedName>
</protein>